<dbReference type="InterPro" id="IPR011006">
    <property type="entry name" value="CheY-like_superfamily"/>
</dbReference>
<gene>
    <name evidence="7" type="ORF">U0035_00470</name>
</gene>
<dbReference type="PROSITE" id="PS01124">
    <property type="entry name" value="HTH_ARAC_FAMILY_2"/>
    <property type="match status" value="1"/>
</dbReference>
<keyword evidence="2" id="KW-0805">Transcription regulation</keyword>
<dbReference type="Gene3D" id="3.40.50.2300">
    <property type="match status" value="1"/>
</dbReference>
<dbReference type="RefSeq" id="WP_211316449.1">
    <property type="nucleotide sequence ID" value="NZ_CP139960.1"/>
</dbReference>
<dbReference type="Pfam" id="PF12833">
    <property type="entry name" value="HTH_18"/>
    <property type="match status" value="1"/>
</dbReference>
<keyword evidence="7" id="KW-0238">DNA-binding</keyword>
<name>A0ABZ0W6P3_9BACT</name>
<evidence type="ECO:0000256" key="4">
    <source>
        <dbReference type="PROSITE-ProRule" id="PRU00169"/>
    </source>
</evidence>
<dbReference type="PANTHER" id="PTHR43547">
    <property type="entry name" value="TWO-COMPONENT HISTIDINE KINASE"/>
    <property type="match status" value="1"/>
</dbReference>
<keyword evidence="1 4" id="KW-0597">Phosphoprotein</keyword>
<accession>A0ABZ0W6P3</accession>
<dbReference type="InterPro" id="IPR009057">
    <property type="entry name" value="Homeodomain-like_sf"/>
</dbReference>
<keyword evidence="3" id="KW-0804">Transcription</keyword>
<evidence type="ECO:0000313" key="7">
    <source>
        <dbReference type="EMBL" id="WQD38619.1"/>
    </source>
</evidence>
<keyword evidence="8" id="KW-1185">Reference proteome</keyword>
<dbReference type="Gene3D" id="1.10.10.60">
    <property type="entry name" value="Homeodomain-like"/>
    <property type="match status" value="1"/>
</dbReference>
<dbReference type="SUPFAM" id="SSF52172">
    <property type="entry name" value="CheY-like"/>
    <property type="match status" value="1"/>
</dbReference>
<evidence type="ECO:0000259" key="5">
    <source>
        <dbReference type="PROSITE" id="PS01124"/>
    </source>
</evidence>
<sequence length="259" mass="29859">MQQQKASILLVEDNEEILRFITNDLGDEYEMMTALNGVEAIAVLRTTPVSLIITDVMMPEMDGFELCRIVKSTEDFIHIPVIILTAKNTLQSRIEGIELGADAYIEKPFSPRHLRVQVATLLQNRDKLKQYFVSKPLVHIKETAHNKSDEAFLNRVNEAIRENIDNADLNVDHLASILNMSRASLYRRVGEILDISPNDLIKETRLKYAANLLAQENYKVYEVSDKVGFGSYRQFSRNFFKQFGVYPSEYIQELRKEKR</sequence>
<dbReference type="EMBL" id="CP139960">
    <property type="protein sequence ID" value="WQD38619.1"/>
    <property type="molecule type" value="Genomic_DNA"/>
</dbReference>
<reference evidence="7 8" key="1">
    <citation type="submission" date="2023-12" db="EMBL/GenBank/DDBJ databases">
        <title>Genome sequencing and assembly of bacterial species from a model synthetic community.</title>
        <authorList>
            <person name="Hogle S.L."/>
        </authorList>
    </citation>
    <scope>NUCLEOTIDE SEQUENCE [LARGE SCALE GENOMIC DNA]</scope>
    <source>
        <strain evidence="7 8">HAMBI_3031</strain>
    </source>
</reference>
<evidence type="ECO:0000256" key="2">
    <source>
        <dbReference type="ARBA" id="ARBA00023015"/>
    </source>
</evidence>
<dbReference type="Pfam" id="PF00072">
    <property type="entry name" value="Response_reg"/>
    <property type="match status" value="1"/>
</dbReference>
<dbReference type="SMART" id="SM00342">
    <property type="entry name" value="HTH_ARAC"/>
    <property type="match status" value="1"/>
</dbReference>
<dbReference type="SUPFAM" id="SSF46689">
    <property type="entry name" value="Homeodomain-like"/>
    <property type="match status" value="1"/>
</dbReference>
<feature type="domain" description="Response regulatory" evidence="6">
    <location>
        <begin position="7"/>
        <end position="122"/>
    </location>
</feature>
<feature type="domain" description="HTH araC/xylS-type" evidence="5">
    <location>
        <begin position="154"/>
        <end position="253"/>
    </location>
</feature>
<protein>
    <submittedName>
        <fullName evidence="7">DNA-binding response regulator</fullName>
    </submittedName>
</protein>
<evidence type="ECO:0000259" key="6">
    <source>
        <dbReference type="PROSITE" id="PS50110"/>
    </source>
</evidence>
<dbReference type="InterPro" id="IPR018060">
    <property type="entry name" value="HTH_AraC"/>
</dbReference>
<feature type="modified residue" description="4-aspartylphosphate" evidence="4">
    <location>
        <position position="55"/>
    </location>
</feature>
<evidence type="ECO:0000256" key="3">
    <source>
        <dbReference type="ARBA" id="ARBA00023163"/>
    </source>
</evidence>
<dbReference type="PANTHER" id="PTHR43547:SF2">
    <property type="entry name" value="HYBRID SIGNAL TRANSDUCTION HISTIDINE KINASE C"/>
    <property type="match status" value="1"/>
</dbReference>
<evidence type="ECO:0000313" key="8">
    <source>
        <dbReference type="Proteomes" id="UP001325680"/>
    </source>
</evidence>
<dbReference type="Proteomes" id="UP001325680">
    <property type="component" value="Chromosome"/>
</dbReference>
<organism evidence="7 8">
    <name type="scientific">Niabella yanshanensis</name>
    <dbReference type="NCBI Taxonomy" id="577386"/>
    <lineage>
        <taxon>Bacteria</taxon>
        <taxon>Pseudomonadati</taxon>
        <taxon>Bacteroidota</taxon>
        <taxon>Chitinophagia</taxon>
        <taxon>Chitinophagales</taxon>
        <taxon>Chitinophagaceae</taxon>
        <taxon>Niabella</taxon>
    </lineage>
</organism>
<proteinExistence type="predicted"/>
<dbReference type="PROSITE" id="PS50110">
    <property type="entry name" value="RESPONSE_REGULATORY"/>
    <property type="match status" value="1"/>
</dbReference>
<evidence type="ECO:0000256" key="1">
    <source>
        <dbReference type="ARBA" id="ARBA00022553"/>
    </source>
</evidence>
<dbReference type="InterPro" id="IPR001789">
    <property type="entry name" value="Sig_transdc_resp-reg_receiver"/>
</dbReference>
<dbReference type="GO" id="GO:0003677">
    <property type="term" value="F:DNA binding"/>
    <property type="evidence" value="ECO:0007669"/>
    <property type="project" value="UniProtKB-KW"/>
</dbReference>
<dbReference type="SMART" id="SM00448">
    <property type="entry name" value="REC"/>
    <property type="match status" value="1"/>
</dbReference>